<sequence length="207" mass="24028">MTNKKNKFFTFCFSLIPGAGEMYLGFYKMGISLMCIFGIVSALSGVLNSPVFMFLLPVIWFYSFFHVHNLNGLPDEEFYAQEDYWIVPFDPNTFVFNDWLRKYRKLVAGILILFGVSILWNILTDFTREMMWMLHVPDTLRNFIFRASNTIPQGVIALLIIVLGIRMIKSKKEDLDLDNDAIIPSPPYIEVKPETEKKAEDKKSEEN</sequence>
<keyword evidence="2" id="KW-0472">Membrane</keyword>
<feature type="transmembrane region" description="Helical" evidence="2">
    <location>
        <begin position="143"/>
        <end position="165"/>
    </location>
</feature>
<dbReference type="HOGENOM" id="CLU_053323_1_0_9"/>
<evidence type="ECO:0000313" key="3">
    <source>
        <dbReference type="EMBL" id="EHI59632.1"/>
    </source>
</evidence>
<keyword evidence="2" id="KW-0812">Transmembrane</keyword>
<feature type="transmembrane region" description="Helical" evidence="2">
    <location>
        <begin position="106"/>
        <end position="123"/>
    </location>
</feature>
<protein>
    <recommendedName>
        <fullName evidence="5">TM2 domain-containing protein</fullName>
    </recommendedName>
</protein>
<gene>
    <name evidence="3" type="ORF">HMPREF9473_02417</name>
</gene>
<dbReference type="PATRIC" id="fig|742737.3.peg.2439"/>
<accession>G5IFY9</accession>
<evidence type="ECO:0000313" key="4">
    <source>
        <dbReference type="Proteomes" id="UP000005384"/>
    </source>
</evidence>
<comment type="caution">
    <text evidence="3">The sequence shown here is derived from an EMBL/GenBank/DDBJ whole genome shotgun (WGS) entry which is preliminary data.</text>
</comment>
<dbReference type="AlphaFoldDB" id="G5IFY9"/>
<evidence type="ECO:0008006" key="5">
    <source>
        <dbReference type="Google" id="ProtNLM"/>
    </source>
</evidence>
<evidence type="ECO:0000256" key="1">
    <source>
        <dbReference type="SAM" id="MobiDB-lite"/>
    </source>
</evidence>
<dbReference type="RefSeq" id="WP_006780397.1">
    <property type="nucleotide sequence ID" value="NZ_CP040506.1"/>
</dbReference>
<keyword evidence="4" id="KW-1185">Reference proteome</keyword>
<feature type="transmembrane region" description="Helical" evidence="2">
    <location>
        <begin position="30"/>
        <end position="62"/>
    </location>
</feature>
<organism evidence="3 4">
    <name type="scientific">Hungatella hathewayi WAL-18680</name>
    <dbReference type="NCBI Taxonomy" id="742737"/>
    <lineage>
        <taxon>Bacteria</taxon>
        <taxon>Bacillati</taxon>
        <taxon>Bacillota</taxon>
        <taxon>Clostridia</taxon>
        <taxon>Lachnospirales</taxon>
        <taxon>Lachnospiraceae</taxon>
        <taxon>Hungatella</taxon>
    </lineage>
</organism>
<name>G5IFY9_9FIRM</name>
<evidence type="ECO:0000256" key="2">
    <source>
        <dbReference type="SAM" id="Phobius"/>
    </source>
</evidence>
<feature type="region of interest" description="Disordered" evidence="1">
    <location>
        <begin position="178"/>
        <end position="207"/>
    </location>
</feature>
<keyword evidence="2" id="KW-1133">Transmembrane helix</keyword>
<reference evidence="3 4" key="1">
    <citation type="submission" date="2011-08" db="EMBL/GenBank/DDBJ databases">
        <title>The Genome Sequence of Clostridium hathewayi WAL-18680.</title>
        <authorList>
            <consortium name="The Broad Institute Genome Sequencing Platform"/>
            <person name="Earl A."/>
            <person name="Ward D."/>
            <person name="Feldgarden M."/>
            <person name="Gevers D."/>
            <person name="Finegold S.M."/>
            <person name="Summanen P.H."/>
            <person name="Molitoris D.R."/>
            <person name="Song M."/>
            <person name="Daigneault M."/>
            <person name="Allen-Vercoe E."/>
            <person name="Young S.K."/>
            <person name="Zeng Q."/>
            <person name="Gargeya S."/>
            <person name="Fitzgerald M."/>
            <person name="Haas B."/>
            <person name="Abouelleil A."/>
            <person name="Alvarado L."/>
            <person name="Arachchi H.M."/>
            <person name="Berlin A."/>
            <person name="Brown A."/>
            <person name="Chapman S.B."/>
            <person name="Chen Z."/>
            <person name="Dunbar C."/>
            <person name="Freedman E."/>
            <person name="Gearin G."/>
            <person name="Gellesch M."/>
            <person name="Goldberg J."/>
            <person name="Griggs A."/>
            <person name="Gujja S."/>
            <person name="Heiman D."/>
            <person name="Howarth C."/>
            <person name="Larson L."/>
            <person name="Lui A."/>
            <person name="MacDonald P.J.P."/>
            <person name="Montmayeur A."/>
            <person name="Murphy C."/>
            <person name="Neiman D."/>
            <person name="Pearson M."/>
            <person name="Priest M."/>
            <person name="Roberts A."/>
            <person name="Saif S."/>
            <person name="Shea T."/>
            <person name="Shenoy N."/>
            <person name="Sisk P."/>
            <person name="Stolte C."/>
            <person name="Sykes S."/>
            <person name="Wortman J."/>
            <person name="Nusbaum C."/>
            <person name="Birren B."/>
        </authorList>
    </citation>
    <scope>NUCLEOTIDE SEQUENCE [LARGE SCALE GENOMIC DNA]</scope>
    <source>
        <strain evidence="3 4">WAL-18680</strain>
    </source>
</reference>
<dbReference type="EMBL" id="ADLN01000051">
    <property type="protein sequence ID" value="EHI59632.1"/>
    <property type="molecule type" value="Genomic_DNA"/>
</dbReference>
<dbReference type="OrthoDB" id="82335at2"/>
<dbReference type="Proteomes" id="UP000005384">
    <property type="component" value="Unassembled WGS sequence"/>
</dbReference>
<proteinExistence type="predicted"/>
<feature type="compositionally biased region" description="Basic and acidic residues" evidence="1">
    <location>
        <begin position="191"/>
        <end position="207"/>
    </location>
</feature>